<feature type="compositionally biased region" description="Polar residues" evidence="1">
    <location>
        <begin position="258"/>
        <end position="273"/>
    </location>
</feature>
<evidence type="ECO:0000256" key="1">
    <source>
        <dbReference type="SAM" id="MobiDB-lite"/>
    </source>
</evidence>
<feature type="transmembrane region" description="Helical" evidence="2">
    <location>
        <begin position="134"/>
        <end position="159"/>
    </location>
</feature>
<evidence type="ECO:0000313" key="3">
    <source>
        <dbReference type="EnsemblMetazoa" id="AEPI005175-PA"/>
    </source>
</evidence>
<dbReference type="VEuPathDB" id="VectorBase:AEPI005175"/>
<evidence type="ECO:0000313" key="4">
    <source>
        <dbReference type="Proteomes" id="UP000075885"/>
    </source>
</evidence>
<dbReference type="STRING" id="199890.A0A182PE20"/>
<proteinExistence type="predicted"/>
<keyword evidence="2" id="KW-0812">Transmembrane</keyword>
<dbReference type="AlphaFoldDB" id="A0A182PE20"/>
<sequence length="383" mass="41601">MATPSYAGSATTQTPMASAAGAGAGLLDRLVSSTVLHEARVYAVTVPPPIGDYRPSSVFNNVSEMSSSVPNPATAPTVLTTVVQTDDFVVLPGPEDVLLLNTTTGLYQQSVTLTARMYPIEATAAKSIWGLPTLIWGILIGTVVILILILATLFFCCWVQPRTRKLLNSSYYTTTANNGNASQSSIVAKSCTSSDSNQLVMPLSIGICPPQYSAPPPPSTSTSTNTPQHTAASGKHHHQHHQQQQQQQQQIQHQHHQTSSGHNHQSPQSQLVHTQLHKSMWAINPLYASSGVINDENEGDVNTTYRTRSLPSWGKNKQRPLSNADDLEELYAKVNFSKKRRNRMRNDEAAIIALCRSRSQNLAALPLAADQDAVVVYDERTAL</sequence>
<accession>A0A182PE20</accession>
<reference evidence="4" key="1">
    <citation type="submission" date="2013-03" db="EMBL/GenBank/DDBJ databases">
        <title>The Genome Sequence of Anopheles epiroticus epiroticus2.</title>
        <authorList>
            <consortium name="The Broad Institute Genomics Platform"/>
            <person name="Neafsey D.E."/>
            <person name="Howell P."/>
            <person name="Walker B."/>
            <person name="Young S.K."/>
            <person name="Zeng Q."/>
            <person name="Gargeya S."/>
            <person name="Fitzgerald M."/>
            <person name="Haas B."/>
            <person name="Abouelleil A."/>
            <person name="Allen A.W."/>
            <person name="Alvarado L."/>
            <person name="Arachchi H.M."/>
            <person name="Berlin A.M."/>
            <person name="Chapman S.B."/>
            <person name="Gainer-Dewar J."/>
            <person name="Goldberg J."/>
            <person name="Griggs A."/>
            <person name="Gujja S."/>
            <person name="Hansen M."/>
            <person name="Howarth C."/>
            <person name="Imamovic A."/>
            <person name="Ireland A."/>
            <person name="Larimer J."/>
            <person name="McCowan C."/>
            <person name="Murphy C."/>
            <person name="Pearson M."/>
            <person name="Poon T.W."/>
            <person name="Priest M."/>
            <person name="Roberts A."/>
            <person name="Saif S."/>
            <person name="Shea T."/>
            <person name="Sisk P."/>
            <person name="Sykes S."/>
            <person name="Wortman J."/>
            <person name="Nusbaum C."/>
            <person name="Birren B."/>
        </authorList>
    </citation>
    <scope>NUCLEOTIDE SEQUENCE [LARGE SCALE GENOMIC DNA]</scope>
    <source>
        <strain evidence="4">Epiroticus2</strain>
    </source>
</reference>
<evidence type="ECO:0000256" key="2">
    <source>
        <dbReference type="SAM" id="Phobius"/>
    </source>
</evidence>
<reference evidence="3" key="2">
    <citation type="submission" date="2020-05" db="UniProtKB">
        <authorList>
            <consortium name="EnsemblMetazoa"/>
        </authorList>
    </citation>
    <scope>IDENTIFICATION</scope>
    <source>
        <strain evidence="3">Epiroticus2</strain>
    </source>
</reference>
<name>A0A182PE20_9DIPT</name>
<dbReference type="EnsemblMetazoa" id="AEPI005175-RA">
    <property type="protein sequence ID" value="AEPI005175-PA"/>
    <property type="gene ID" value="AEPI005175"/>
</dbReference>
<protein>
    <submittedName>
        <fullName evidence="3">Uncharacterized protein</fullName>
    </submittedName>
</protein>
<keyword evidence="4" id="KW-1185">Reference proteome</keyword>
<keyword evidence="2" id="KW-1133">Transmembrane helix</keyword>
<organism evidence="3 4">
    <name type="scientific">Anopheles epiroticus</name>
    <dbReference type="NCBI Taxonomy" id="199890"/>
    <lineage>
        <taxon>Eukaryota</taxon>
        <taxon>Metazoa</taxon>
        <taxon>Ecdysozoa</taxon>
        <taxon>Arthropoda</taxon>
        <taxon>Hexapoda</taxon>
        <taxon>Insecta</taxon>
        <taxon>Pterygota</taxon>
        <taxon>Neoptera</taxon>
        <taxon>Endopterygota</taxon>
        <taxon>Diptera</taxon>
        <taxon>Nematocera</taxon>
        <taxon>Culicoidea</taxon>
        <taxon>Culicidae</taxon>
        <taxon>Anophelinae</taxon>
        <taxon>Anopheles</taxon>
    </lineage>
</organism>
<dbReference type="Proteomes" id="UP000075885">
    <property type="component" value="Unassembled WGS sequence"/>
</dbReference>
<feature type="region of interest" description="Disordered" evidence="1">
    <location>
        <begin position="211"/>
        <end position="273"/>
    </location>
</feature>
<keyword evidence="2" id="KW-0472">Membrane</keyword>
<feature type="compositionally biased region" description="Low complexity" evidence="1">
    <location>
        <begin position="242"/>
        <end position="252"/>
    </location>
</feature>